<dbReference type="OrthoDB" id="9762324at2"/>
<dbReference type="Proteomes" id="UP000315010">
    <property type="component" value="Unassembled WGS sequence"/>
</dbReference>
<reference evidence="6 7" key="1">
    <citation type="submission" date="2019-02" db="EMBL/GenBank/DDBJ databases">
        <title>Deep-cultivation of Planctomycetes and their phenomic and genomic characterization uncovers novel biology.</title>
        <authorList>
            <person name="Wiegand S."/>
            <person name="Jogler M."/>
            <person name="Boedeker C."/>
            <person name="Pinto D."/>
            <person name="Vollmers J."/>
            <person name="Rivas-Marin E."/>
            <person name="Kohn T."/>
            <person name="Peeters S.H."/>
            <person name="Heuer A."/>
            <person name="Rast P."/>
            <person name="Oberbeckmann S."/>
            <person name="Bunk B."/>
            <person name="Jeske O."/>
            <person name="Meyerdierks A."/>
            <person name="Storesund J.E."/>
            <person name="Kallscheuer N."/>
            <person name="Luecker S."/>
            <person name="Lage O.M."/>
            <person name="Pohl T."/>
            <person name="Merkel B.J."/>
            <person name="Hornburger P."/>
            <person name="Mueller R.-W."/>
            <person name="Bruemmer F."/>
            <person name="Labrenz M."/>
            <person name="Spormann A.M."/>
            <person name="Op Den Camp H."/>
            <person name="Overmann J."/>
            <person name="Amann R."/>
            <person name="Jetten M.S.M."/>
            <person name="Mascher T."/>
            <person name="Medema M.H."/>
            <person name="Devos D.P."/>
            <person name="Kaster A.-K."/>
            <person name="Ovreas L."/>
            <person name="Rohde M."/>
            <person name="Galperin M.Y."/>
            <person name="Jogler C."/>
        </authorList>
    </citation>
    <scope>NUCLEOTIDE SEQUENCE [LARGE SCALE GENOMIC DNA]</scope>
    <source>
        <strain evidence="6 7">CA13</strain>
    </source>
</reference>
<dbReference type="InterPro" id="IPR000917">
    <property type="entry name" value="Sulfatase_N"/>
</dbReference>
<dbReference type="GO" id="GO:0046872">
    <property type="term" value="F:metal ion binding"/>
    <property type="evidence" value="ECO:0007669"/>
    <property type="project" value="UniProtKB-KW"/>
</dbReference>
<evidence type="ECO:0000256" key="2">
    <source>
        <dbReference type="ARBA" id="ARBA00022723"/>
    </source>
</evidence>
<evidence type="ECO:0000313" key="6">
    <source>
        <dbReference type="EMBL" id="TWT84302.1"/>
    </source>
</evidence>
<evidence type="ECO:0000256" key="4">
    <source>
        <dbReference type="ARBA" id="ARBA00022837"/>
    </source>
</evidence>
<sequence length="507" mass="56326">MRIIGQWRTTAVFVLTPALIFGLISNLAAVAAESPNILFIMTDDQSWRHVGCYGDSAVRTPAMDDLARRGVRFTNAYCAAPSCSPSRAAVLTGQDIFRLEEGGVLTGFIREKFDVFPLVLEQSGYSIGNTGKAYAPRTKNTPGAYDAPIGKPFNEKSVSAPKGISRNDYASNFVTFLEQVPEESPFFFWVGISEPHLPHPPGLGQETGISTESIDIPSFYPDNANIRNALSDYLAEIEWADQMIGKIIRTLKIRGLMDNTVIVFTSDNGMPFPRAKATLYEYGVHMPLIVRWDKHIASGRVFDGPVSLIDMAPTFLEIAGLGIPATMTGKSLKSDLLSHDSGRLDHKRKFVVSAFEKHCLARPHNLGFPRRALHSKDWTYIRNFEPNRYPAGHPETLIPGWGTYGDIDPSGIKTFFIENQGDTDVQRLFALGFGKVPPEELYDKRNGSDMTTNLAGDPRFHATLTDLRSKLANYLAENEDPRTHGLSPWDDYNLDRPFPISHPITKD</sequence>
<dbReference type="CDD" id="cd16027">
    <property type="entry name" value="SGSH"/>
    <property type="match status" value="1"/>
</dbReference>
<keyword evidence="7" id="KW-1185">Reference proteome</keyword>
<evidence type="ECO:0000256" key="3">
    <source>
        <dbReference type="ARBA" id="ARBA00022801"/>
    </source>
</evidence>
<dbReference type="EC" id="3.1.6.1" evidence="6"/>
<dbReference type="RefSeq" id="WP_146401959.1">
    <property type="nucleotide sequence ID" value="NZ_SJPJ01000001.1"/>
</dbReference>
<dbReference type="EMBL" id="SJPJ01000001">
    <property type="protein sequence ID" value="TWT84302.1"/>
    <property type="molecule type" value="Genomic_DNA"/>
</dbReference>
<evidence type="ECO:0000259" key="5">
    <source>
        <dbReference type="Pfam" id="PF00884"/>
    </source>
</evidence>
<dbReference type="PANTHER" id="PTHR42693">
    <property type="entry name" value="ARYLSULFATASE FAMILY MEMBER"/>
    <property type="match status" value="1"/>
</dbReference>
<dbReference type="PANTHER" id="PTHR42693:SF53">
    <property type="entry name" value="ENDO-4-O-SULFATASE"/>
    <property type="match status" value="1"/>
</dbReference>
<evidence type="ECO:0000256" key="1">
    <source>
        <dbReference type="ARBA" id="ARBA00008779"/>
    </source>
</evidence>
<keyword evidence="2" id="KW-0479">Metal-binding</keyword>
<dbReference type="InterPro" id="IPR017850">
    <property type="entry name" value="Alkaline_phosphatase_core_sf"/>
</dbReference>
<organism evidence="6 7">
    <name type="scientific">Novipirellula herctigrandis</name>
    <dbReference type="NCBI Taxonomy" id="2527986"/>
    <lineage>
        <taxon>Bacteria</taxon>
        <taxon>Pseudomonadati</taxon>
        <taxon>Planctomycetota</taxon>
        <taxon>Planctomycetia</taxon>
        <taxon>Pirellulales</taxon>
        <taxon>Pirellulaceae</taxon>
        <taxon>Novipirellula</taxon>
    </lineage>
</organism>
<keyword evidence="4" id="KW-0106">Calcium</keyword>
<proteinExistence type="inferred from homology"/>
<accession>A0A5C5ZAE3</accession>
<keyword evidence="3 6" id="KW-0378">Hydrolase</keyword>
<protein>
    <submittedName>
        <fullName evidence="6">Arylsulfatase</fullName>
        <ecNumber evidence="6">3.1.6.1</ecNumber>
    </submittedName>
</protein>
<feature type="domain" description="Sulfatase N-terminal" evidence="5">
    <location>
        <begin position="35"/>
        <end position="320"/>
    </location>
</feature>
<dbReference type="InterPro" id="IPR024607">
    <property type="entry name" value="Sulfatase_CS"/>
</dbReference>
<dbReference type="PROSITE" id="PS00523">
    <property type="entry name" value="SULFATASE_1"/>
    <property type="match status" value="1"/>
</dbReference>
<name>A0A5C5ZAE3_9BACT</name>
<dbReference type="GO" id="GO:0004065">
    <property type="term" value="F:arylsulfatase activity"/>
    <property type="evidence" value="ECO:0007669"/>
    <property type="project" value="UniProtKB-EC"/>
</dbReference>
<dbReference type="SUPFAM" id="SSF53649">
    <property type="entry name" value="Alkaline phosphatase-like"/>
    <property type="match status" value="1"/>
</dbReference>
<comment type="caution">
    <text evidence="6">The sequence shown here is derived from an EMBL/GenBank/DDBJ whole genome shotgun (WGS) entry which is preliminary data.</text>
</comment>
<gene>
    <name evidence="6" type="ORF">CA13_57790</name>
</gene>
<dbReference type="Pfam" id="PF00884">
    <property type="entry name" value="Sulfatase"/>
    <property type="match status" value="1"/>
</dbReference>
<dbReference type="AlphaFoldDB" id="A0A5C5ZAE3"/>
<dbReference type="InterPro" id="IPR050738">
    <property type="entry name" value="Sulfatase"/>
</dbReference>
<dbReference type="Gene3D" id="3.40.720.10">
    <property type="entry name" value="Alkaline Phosphatase, subunit A"/>
    <property type="match status" value="1"/>
</dbReference>
<evidence type="ECO:0000313" key="7">
    <source>
        <dbReference type="Proteomes" id="UP000315010"/>
    </source>
</evidence>
<comment type="similarity">
    <text evidence="1">Belongs to the sulfatase family.</text>
</comment>